<reference evidence="1 2" key="1">
    <citation type="submission" date="2023-09" db="EMBL/GenBank/DDBJ databases">
        <authorList>
            <person name="Wang M."/>
        </authorList>
    </citation>
    <scope>NUCLEOTIDE SEQUENCE [LARGE SCALE GENOMIC DNA]</scope>
    <source>
        <strain evidence="1">GT-2023</strain>
        <tissue evidence="1">Liver</tissue>
    </source>
</reference>
<dbReference type="Proteomes" id="UP001558613">
    <property type="component" value="Unassembled WGS sequence"/>
</dbReference>
<keyword evidence="2" id="KW-1185">Reference proteome</keyword>
<organism evidence="1 2">
    <name type="scientific">Cirrhinus molitorella</name>
    <name type="common">mud carp</name>
    <dbReference type="NCBI Taxonomy" id="172907"/>
    <lineage>
        <taxon>Eukaryota</taxon>
        <taxon>Metazoa</taxon>
        <taxon>Chordata</taxon>
        <taxon>Craniata</taxon>
        <taxon>Vertebrata</taxon>
        <taxon>Euteleostomi</taxon>
        <taxon>Actinopterygii</taxon>
        <taxon>Neopterygii</taxon>
        <taxon>Teleostei</taxon>
        <taxon>Ostariophysi</taxon>
        <taxon>Cypriniformes</taxon>
        <taxon>Cyprinidae</taxon>
        <taxon>Labeoninae</taxon>
        <taxon>Labeonini</taxon>
        <taxon>Cirrhinus</taxon>
    </lineage>
</organism>
<dbReference type="EMBL" id="JAYMGO010000023">
    <property type="protein sequence ID" value="KAL1249264.1"/>
    <property type="molecule type" value="Genomic_DNA"/>
</dbReference>
<comment type="caution">
    <text evidence="1">The sequence shown here is derived from an EMBL/GenBank/DDBJ whole genome shotgun (WGS) entry which is preliminary data.</text>
</comment>
<protein>
    <submittedName>
        <fullName evidence="1">Uncharacterized protein</fullName>
    </submittedName>
</protein>
<evidence type="ECO:0000313" key="1">
    <source>
        <dbReference type="EMBL" id="KAL1249264.1"/>
    </source>
</evidence>
<gene>
    <name evidence="1" type="ORF">QQF64_020269</name>
</gene>
<accession>A0ABR3LC70</accession>
<evidence type="ECO:0000313" key="2">
    <source>
        <dbReference type="Proteomes" id="UP001558613"/>
    </source>
</evidence>
<proteinExistence type="predicted"/>
<sequence length="117" mass="13086">MSRVLTLLAARWRNALDVRRVGAPCLLSLRGGKHIPARSRFVFTANRSHARRGSRPGARLGFCSSPGVLEVSVRNVLFSRCLCSFQMCVFLQALVISPDAHLRRRPITTSRCVILRL</sequence>
<name>A0ABR3LC70_9TELE</name>